<evidence type="ECO:0000313" key="2">
    <source>
        <dbReference type="Proteomes" id="UP000245207"/>
    </source>
</evidence>
<dbReference type="EMBL" id="PKPP01010586">
    <property type="protein sequence ID" value="PWA45812.1"/>
    <property type="molecule type" value="Genomic_DNA"/>
</dbReference>
<dbReference type="OrthoDB" id="692779at2759"/>
<dbReference type="AlphaFoldDB" id="A0A2U1L9Y5"/>
<organism evidence="1 2">
    <name type="scientific">Artemisia annua</name>
    <name type="common">Sweet wormwood</name>
    <dbReference type="NCBI Taxonomy" id="35608"/>
    <lineage>
        <taxon>Eukaryota</taxon>
        <taxon>Viridiplantae</taxon>
        <taxon>Streptophyta</taxon>
        <taxon>Embryophyta</taxon>
        <taxon>Tracheophyta</taxon>
        <taxon>Spermatophyta</taxon>
        <taxon>Magnoliopsida</taxon>
        <taxon>eudicotyledons</taxon>
        <taxon>Gunneridae</taxon>
        <taxon>Pentapetalae</taxon>
        <taxon>asterids</taxon>
        <taxon>campanulids</taxon>
        <taxon>Asterales</taxon>
        <taxon>Asteraceae</taxon>
        <taxon>Asteroideae</taxon>
        <taxon>Anthemideae</taxon>
        <taxon>Artemisiinae</taxon>
        <taxon>Artemisia</taxon>
    </lineage>
</organism>
<name>A0A2U1L9Y5_ARTAN</name>
<gene>
    <name evidence="1" type="ORF">CTI12_AA514320</name>
</gene>
<proteinExistence type="predicted"/>
<reference evidence="1 2" key="1">
    <citation type="journal article" date="2018" name="Mol. Plant">
        <title>The genome of Artemisia annua provides insight into the evolution of Asteraceae family and artemisinin biosynthesis.</title>
        <authorList>
            <person name="Shen Q."/>
            <person name="Zhang L."/>
            <person name="Liao Z."/>
            <person name="Wang S."/>
            <person name="Yan T."/>
            <person name="Shi P."/>
            <person name="Liu M."/>
            <person name="Fu X."/>
            <person name="Pan Q."/>
            <person name="Wang Y."/>
            <person name="Lv Z."/>
            <person name="Lu X."/>
            <person name="Zhang F."/>
            <person name="Jiang W."/>
            <person name="Ma Y."/>
            <person name="Chen M."/>
            <person name="Hao X."/>
            <person name="Li L."/>
            <person name="Tang Y."/>
            <person name="Lv G."/>
            <person name="Zhou Y."/>
            <person name="Sun X."/>
            <person name="Brodelius P.E."/>
            <person name="Rose J.K.C."/>
            <person name="Tang K."/>
        </authorList>
    </citation>
    <scope>NUCLEOTIDE SEQUENCE [LARGE SCALE GENOMIC DNA]</scope>
    <source>
        <strain evidence="2">cv. Huhao1</strain>
        <tissue evidence="1">Leaf</tissue>
    </source>
</reference>
<protein>
    <submittedName>
        <fullName evidence="1">Uncharacterized protein</fullName>
    </submittedName>
</protein>
<evidence type="ECO:0000313" key="1">
    <source>
        <dbReference type="EMBL" id="PWA45812.1"/>
    </source>
</evidence>
<dbReference type="Proteomes" id="UP000245207">
    <property type="component" value="Unassembled WGS sequence"/>
</dbReference>
<sequence>MDTIISTSQRRSSYFSSCMSPSCVPVDDQYTRIKSGRSRRDRQGKKWRKLMNKVVEESKKSLYGYSEPLVFRYDAVSYAQNFDEGNYGRNSSQFCEIGFFVKDGDLVIGLLLLRDPTIASPVTESSLIQGCPEPTTLPRLQLQCDVRRATGIQREITKKTLTENTCNITLFLSVGG</sequence>
<keyword evidence="2" id="KW-1185">Reference proteome</keyword>
<accession>A0A2U1L9Y5</accession>
<comment type="caution">
    <text evidence="1">The sequence shown here is derived from an EMBL/GenBank/DDBJ whole genome shotgun (WGS) entry which is preliminary data.</text>
</comment>